<accession>A0A2H5N272</accession>
<dbReference type="Proteomes" id="UP000236630">
    <property type="component" value="Unassembled WGS sequence"/>
</dbReference>
<evidence type="ECO:0000313" key="2">
    <source>
        <dbReference type="Proteomes" id="UP000236630"/>
    </source>
</evidence>
<sequence length="49" mass="5978">MYTCRMILTRTHRTLIRGTCGLIRITPRDPFQHDLLFLQGFFRRVNWLL</sequence>
<organism evidence="1 2">
    <name type="scientific">Citrus unshiu</name>
    <name type="common">Satsuma mandarin</name>
    <name type="synonym">Citrus nobilis var. unshiu</name>
    <dbReference type="NCBI Taxonomy" id="55188"/>
    <lineage>
        <taxon>Eukaryota</taxon>
        <taxon>Viridiplantae</taxon>
        <taxon>Streptophyta</taxon>
        <taxon>Embryophyta</taxon>
        <taxon>Tracheophyta</taxon>
        <taxon>Spermatophyta</taxon>
        <taxon>Magnoliopsida</taxon>
        <taxon>eudicotyledons</taxon>
        <taxon>Gunneridae</taxon>
        <taxon>Pentapetalae</taxon>
        <taxon>rosids</taxon>
        <taxon>malvids</taxon>
        <taxon>Sapindales</taxon>
        <taxon>Rutaceae</taxon>
        <taxon>Aurantioideae</taxon>
        <taxon>Citrus</taxon>
    </lineage>
</organism>
<feature type="non-terminal residue" evidence="1">
    <location>
        <position position="49"/>
    </location>
</feature>
<comment type="caution">
    <text evidence="1">The sequence shown here is derived from an EMBL/GenBank/DDBJ whole genome shotgun (WGS) entry which is preliminary data.</text>
</comment>
<evidence type="ECO:0000313" key="1">
    <source>
        <dbReference type="EMBL" id="GAY34343.1"/>
    </source>
</evidence>
<proteinExistence type="predicted"/>
<name>A0A2H5N272_CITUN</name>
<dbReference type="AlphaFoldDB" id="A0A2H5N272"/>
<keyword evidence="2" id="KW-1185">Reference proteome</keyword>
<dbReference type="EMBL" id="BDQV01001701">
    <property type="protein sequence ID" value="GAY34343.1"/>
    <property type="molecule type" value="Genomic_DNA"/>
</dbReference>
<protein>
    <submittedName>
        <fullName evidence="1">Uncharacterized protein</fullName>
    </submittedName>
</protein>
<gene>
    <name evidence="1" type="ORF">CUMW_276680</name>
</gene>
<reference evidence="1 2" key="1">
    <citation type="journal article" date="2017" name="Front. Genet.">
        <title>Draft sequencing of the heterozygous diploid genome of Satsuma (Citrus unshiu Marc.) using a hybrid assembly approach.</title>
        <authorList>
            <person name="Shimizu T."/>
            <person name="Tanizawa Y."/>
            <person name="Mochizuki T."/>
            <person name="Nagasaki H."/>
            <person name="Yoshioka T."/>
            <person name="Toyoda A."/>
            <person name="Fujiyama A."/>
            <person name="Kaminuma E."/>
            <person name="Nakamura Y."/>
        </authorList>
    </citation>
    <scope>NUCLEOTIDE SEQUENCE [LARGE SCALE GENOMIC DNA]</scope>
    <source>
        <strain evidence="2">cv. Miyagawa wase</strain>
    </source>
</reference>